<dbReference type="Proteomes" id="UP000315971">
    <property type="component" value="Unassembled WGS sequence"/>
</dbReference>
<reference evidence="1 2" key="1">
    <citation type="submission" date="2017-05" db="EMBL/GenBank/DDBJ databases">
        <authorList>
            <person name="Varghese N."/>
            <person name="Submissions S."/>
        </authorList>
    </citation>
    <scope>NUCLEOTIDE SEQUENCE [LARGE SCALE GENOMIC DNA]</scope>
    <source>
        <strain evidence="1 2">DSM 21342</strain>
    </source>
</reference>
<proteinExistence type="predicted"/>
<dbReference type="RefSeq" id="WP_185955275.1">
    <property type="nucleotide sequence ID" value="NZ_FXSZ01000009.1"/>
</dbReference>
<evidence type="ECO:0000313" key="1">
    <source>
        <dbReference type="EMBL" id="SMO76000.1"/>
    </source>
</evidence>
<evidence type="ECO:0000313" key="2">
    <source>
        <dbReference type="Proteomes" id="UP000315971"/>
    </source>
</evidence>
<dbReference type="AlphaFoldDB" id="A0A521DYN7"/>
<name>A0A521DYN7_9SPHI</name>
<sequence>MENIQFEENHHTLAPNLIIELDLVFMNGKYYPRGKGIENQNSGGRIRIANPEE</sequence>
<dbReference type="EMBL" id="FXSZ01000009">
    <property type="protein sequence ID" value="SMO76000.1"/>
    <property type="molecule type" value="Genomic_DNA"/>
</dbReference>
<organism evidence="1 2">
    <name type="scientific">Solitalea koreensis</name>
    <dbReference type="NCBI Taxonomy" id="543615"/>
    <lineage>
        <taxon>Bacteria</taxon>
        <taxon>Pseudomonadati</taxon>
        <taxon>Bacteroidota</taxon>
        <taxon>Sphingobacteriia</taxon>
        <taxon>Sphingobacteriales</taxon>
        <taxon>Sphingobacteriaceae</taxon>
        <taxon>Solitalea</taxon>
    </lineage>
</organism>
<gene>
    <name evidence="1" type="ORF">SAMN06265350_10915</name>
</gene>
<accession>A0A521DYN7</accession>
<keyword evidence="2" id="KW-1185">Reference proteome</keyword>
<protein>
    <submittedName>
        <fullName evidence="1">Uncharacterized protein</fullName>
    </submittedName>
</protein>